<proteinExistence type="predicted"/>
<feature type="transmembrane region" description="Helical" evidence="8">
    <location>
        <begin position="112"/>
        <end position="131"/>
    </location>
</feature>
<organism evidence="11 13">
    <name type="scientific">Salegentibacter salarius</name>
    <dbReference type="NCBI Taxonomy" id="435906"/>
    <lineage>
        <taxon>Bacteria</taxon>
        <taxon>Pseudomonadati</taxon>
        <taxon>Bacteroidota</taxon>
        <taxon>Flavobacteriia</taxon>
        <taxon>Flavobacteriales</taxon>
        <taxon>Flavobacteriaceae</taxon>
        <taxon>Salegentibacter</taxon>
    </lineage>
</organism>
<keyword evidence="7 8" id="KW-0472">Membrane</keyword>
<accession>A0A2N0U318</accession>
<feature type="transmembrane region" description="Helical" evidence="8">
    <location>
        <begin position="7"/>
        <end position="30"/>
    </location>
</feature>
<evidence type="ECO:0000313" key="10">
    <source>
        <dbReference type="EMBL" id="OEY71235.1"/>
    </source>
</evidence>
<dbReference type="InterPro" id="IPR050297">
    <property type="entry name" value="LipidA_mod_glycosyltrf_83"/>
</dbReference>
<keyword evidence="6 8" id="KW-1133">Transmembrane helix</keyword>
<feature type="transmembrane region" description="Helical" evidence="8">
    <location>
        <begin position="290"/>
        <end position="309"/>
    </location>
</feature>
<dbReference type="EMBL" id="MJBR01000052">
    <property type="protein sequence ID" value="OEY71235.1"/>
    <property type="molecule type" value="Genomic_DNA"/>
</dbReference>
<keyword evidence="12" id="KW-1185">Reference proteome</keyword>
<evidence type="ECO:0000313" key="11">
    <source>
        <dbReference type="EMBL" id="PKD21389.1"/>
    </source>
</evidence>
<feature type="transmembrane region" description="Helical" evidence="8">
    <location>
        <begin position="347"/>
        <end position="367"/>
    </location>
</feature>
<feature type="transmembrane region" description="Helical" evidence="8">
    <location>
        <begin position="183"/>
        <end position="200"/>
    </location>
</feature>
<dbReference type="Proteomes" id="UP000232533">
    <property type="component" value="Unassembled WGS sequence"/>
</dbReference>
<keyword evidence="5 8" id="KW-0812">Transmembrane</keyword>
<evidence type="ECO:0000256" key="2">
    <source>
        <dbReference type="ARBA" id="ARBA00022475"/>
    </source>
</evidence>
<feature type="domain" description="Glycosyltransferase RgtA/B/C/D-like" evidence="9">
    <location>
        <begin position="61"/>
        <end position="220"/>
    </location>
</feature>
<dbReference type="GO" id="GO:0009103">
    <property type="term" value="P:lipopolysaccharide biosynthetic process"/>
    <property type="evidence" value="ECO:0007669"/>
    <property type="project" value="UniProtKB-ARBA"/>
</dbReference>
<dbReference type="GO" id="GO:0010041">
    <property type="term" value="P:response to iron(III) ion"/>
    <property type="evidence" value="ECO:0007669"/>
    <property type="project" value="TreeGrafter"/>
</dbReference>
<keyword evidence="4" id="KW-0808">Transferase</keyword>
<gene>
    <name evidence="11" type="ORF">APR40_07100</name>
    <name evidence="10" type="ORF">BHS39_07105</name>
</gene>
<evidence type="ECO:0000256" key="6">
    <source>
        <dbReference type="ARBA" id="ARBA00022989"/>
    </source>
</evidence>
<feature type="transmembrane region" description="Helical" evidence="8">
    <location>
        <begin position="160"/>
        <end position="177"/>
    </location>
</feature>
<dbReference type="Proteomes" id="UP000176009">
    <property type="component" value="Unassembled WGS sequence"/>
</dbReference>
<dbReference type="InterPro" id="IPR038731">
    <property type="entry name" value="RgtA/B/C-like"/>
</dbReference>
<comment type="subcellular location">
    <subcellularLocation>
        <location evidence="1">Cell membrane</location>
        <topology evidence="1">Multi-pass membrane protein</topology>
    </subcellularLocation>
</comment>
<dbReference type="OrthoDB" id="8353433at2"/>
<feature type="transmembrane region" description="Helical" evidence="8">
    <location>
        <begin position="137"/>
        <end position="153"/>
    </location>
</feature>
<dbReference type="AlphaFoldDB" id="A0A2N0U318"/>
<evidence type="ECO:0000256" key="4">
    <source>
        <dbReference type="ARBA" id="ARBA00022679"/>
    </source>
</evidence>
<reference evidence="11 13" key="1">
    <citation type="submission" date="2015-10" db="EMBL/GenBank/DDBJ databases">
        <title>Draft genome sequence of Salegentibacter salinarum KCTC 12975.</title>
        <authorList>
            <person name="Lin W."/>
            <person name="Zheng Q."/>
        </authorList>
    </citation>
    <scope>NUCLEOTIDE SEQUENCE [LARGE SCALE GENOMIC DNA]</scope>
    <source>
        <strain evidence="11 13">KCTC 12974</strain>
    </source>
</reference>
<evidence type="ECO:0000259" key="9">
    <source>
        <dbReference type="Pfam" id="PF13231"/>
    </source>
</evidence>
<feature type="transmembrane region" description="Helical" evidence="8">
    <location>
        <begin position="408"/>
        <end position="427"/>
    </location>
</feature>
<feature type="transmembrane region" description="Helical" evidence="8">
    <location>
        <begin position="256"/>
        <end position="278"/>
    </location>
</feature>
<evidence type="ECO:0000256" key="1">
    <source>
        <dbReference type="ARBA" id="ARBA00004651"/>
    </source>
</evidence>
<feature type="transmembrane region" description="Helical" evidence="8">
    <location>
        <begin position="379"/>
        <end position="401"/>
    </location>
</feature>
<evidence type="ECO:0000256" key="8">
    <source>
        <dbReference type="SAM" id="Phobius"/>
    </source>
</evidence>
<keyword evidence="3" id="KW-0328">Glycosyltransferase</keyword>
<evidence type="ECO:0000256" key="3">
    <source>
        <dbReference type="ARBA" id="ARBA00022676"/>
    </source>
</evidence>
<reference evidence="10 12" key="2">
    <citation type="submission" date="2016-09" db="EMBL/GenBank/DDBJ databases">
        <title>Genome Sequence of Salegentibacter salarius,Isolated from a Marine Solar Saltern of the Yellow Sea in South Korea.</title>
        <authorList>
            <person name="Zheng Q."/>
            <person name="Liu Y."/>
        </authorList>
    </citation>
    <scope>NUCLEOTIDE SEQUENCE [LARGE SCALE GENOMIC DNA]</scope>
    <source>
        <strain evidence="10 12">KCTC 12974</strain>
    </source>
</reference>
<name>A0A2N0U318_9FLAO</name>
<dbReference type="GO" id="GO:0005886">
    <property type="term" value="C:plasma membrane"/>
    <property type="evidence" value="ECO:0007669"/>
    <property type="project" value="UniProtKB-SubCell"/>
</dbReference>
<dbReference type="Pfam" id="PF13231">
    <property type="entry name" value="PMT_2"/>
    <property type="match status" value="1"/>
</dbReference>
<evidence type="ECO:0000313" key="13">
    <source>
        <dbReference type="Proteomes" id="UP000232533"/>
    </source>
</evidence>
<dbReference type="PANTHER" id="PTHR33908">
    <property type="entry name" value="MANNOSYLTRANSFERASE YKCB-RELATED"/>
    <property type="match status" value="1"/>
</dbReference>
<evidence type="ECO:0000313" key="12">
    <source>
        <dbReference type="Proteomes" id="UP000176009"/>
    </source>
</evidence>
<dbReference type="RefSeq" id="WP_070055525.1">
    <property type="nucleotide sequence ID" value="NZ_FVZF01000009.1"/>
</dbReference>
<feature type="transmembrane region" description="Helical" evidence="8">
    <location>
        <begin position="207"/>
        <end position="226"/>
    </location>
</feature>
<evidence type="ECO:0000256" key="5">
    <source>
        <dbReference type="ARBA" id="ARBA00022692"/>
    </source>
</evidence>
<dbReference type="GO" id="GO:0016763">
    <property type="term" value="F:pentosyltransferase activity"/>
    <property type="evidence" value="ECO:0007669"/>
    <property type="project" value="TreeGrafter"/>
</dbReference>
<dbReference type="PANTHER" id="PTHR33908:SF3">
    <property type="entry name" value="UNDECAPRENYL PHOSPHATE-ALPHA-4-AMINO-4-DEOXY-L-ARABINOSE ARABINOSYL TRANSFERASE"/>
    <property type="match status" value="1"/>
</dbReference>
<protein>
    <recommendedName>
        <fullName evidence="9">Glycosyltransferase RgtA/B/C/D-like domain-containing protein</fullName>
    </recommendedName>
</protein>
<evidence type="ECO:0000256" key="7">
    <source>
        <dbReference type="ARBA" id="ARBA00023136"/>
    </source>
</evidence>
<comment type="caution">
    <text evidence="11">The sequence shown here is derived from an EMBL/GenBank/DDBJ whole genome shotgun (WGS) entry which is preliminary data.</text>
</comment>
<sequence length="541" mass="63500">MKLENKYLVLLILVGIAVFFVNLDAIYINIMEARNFITAREMLNDNNWIFTTMNAEPRYEKPPLPTWLTAISMSVFGMEGLFGLRLPSAIMGLLLVVFIYKFLLKITRNIELSFLAGIIATTSFYIVFSSRDGQWDIYTHSFMMLAIFFLYKLYNTTKNWYLFATISGLFIGCSILSKGPVSLYALFLPFLIAYGFIYKFKGTKKRWKAIVLLVVIALISGGWWNLYVYLFDTRAVAEITTQETGRWLNYNVRPFYYYWSFFIQSGLWTIPSFVALLYPYLKDRVSNKKAYKFALFWTLASVFLLSVIPEKKSRYLLPVLIPMTMNTSFYIEYLLNHFRSIKIKEAAVVYLHFGIFALVGCIFPIAAYFYFEPMLEDILLWYILSSFFLFIIGILMFRFLMLKKIKPVFYLSIFFLISVVWFGLPMADKINVNKDYNSIVNIDKHLKKYDTKVYEFKTFTPEIIWEYGKPIPVLTQENKMKATKSNKFLILTGAYLSDSLKQVFSNYKTTKIDSVDMNPVSTKHKRRLYRELYLLEKTENQ</sequence>
<keyword evidence="2" id="KW-1003">Cell membrane</keyword>
<dbReference type="EMBL" id="LKTR01000003">
    <property type="protein sequence ID" value="PKD21389.1"/>
    <property type="molecule type" value="Genomic_DNA"/>
</dbReference>
<feature type="transmembrane region" description="Helical" evidence="8">
    <location>
        <begin position="82"/>
        <end position="100"/>
    </location>
</feature>
<feature type="transmembrane region" description="Helical" evidence="8">
    <location>
        <begin position="315"/>
        <end position="335"/>
    </location>
</feature>